<dbReference type="Gene3D" id="4.10.400.10">
    <property type="entry name" value="Low-density Lipoprotein Receptor"/>
    <property type="match status" value="5"/>
</dbReference>
<keyword evidence="3" id="KW-0677">Repeat</keyword>
<keyword evidence="2" id="KW-0812">Transmembrane</keyword>
<gene>
    <name evidence="12" type="primary">LOC101845891</name>
</gene>
<protein>
    <submittedName>
        <fullName evidence="12">Low-density lipoprotein receptor 1</fullName>
    </submittedName>
</protein>
<evidence type="ECO:0000256" key="4">
    <source>
        <dbReference type="ARBA" id="ARBA00022989"/>
    </source>
</evidence>
<feature type="disulfide bond" evidence="9">
    <location>
        <begin position="122"/>
        <end position="137"/>
    </location>
</feature>
<accession>A0ABM1W338</accession>
<keyword evidence="7 12" id="KW-0675">Receptor</keyword>
<evidence type="ECO:0000256" key="6">
    <source>
        <dbReference type="ARBA" id="ARBA00023157"/>
    </source>
</evidence>
<feature type="chain" id="PRO_5046453680" evidence="10">
    <location>
        <begin position="23"/>
        <end position="268"/>
    </location>
</feature>
<feature type="signal peptide" evidence="10">
    <location>
        <begin position="1"/>
        <end position="22"/>
    </location>
</feature>
<organism evidence="11 12">
    <name type="scientific">Aplysia californica</name>
    <name type="common">California sea hare</name>
    <dbReference type="NCBI Taxonomy" id="6500"/>
    <lineage>
        <taxon>Eukaryota</taxon>
        <taxon>Metazoa</taxon>
        <taxon>Spiralia</taxon>
        <taxon>Lophotrochozoa</taxon>
        <taxon>Mollusca</taxon>
        <taxon>Gastropoda</taxon>
        <taxon>Heterobranchia</taxon>
        <taxon>Euthyneura</taxon>
        <taxon>Tectipleura</taxon>
        <taxon>Aplysiida</taxon>
        <taxon>Aplysioidea</taxon>
        <taxon>Aplysiidae</taxon>
        <taxon>Aplysia</taxon>
    </lineage>
</organism>
<keyword evidence="4" id="KW-1133">Transmembrane helix</keyword>
<dbReference type="CDD" id="cd00112">
    <property type="entry name" value="LDLa"/>
    <property type="match status" value="5"/>
</dbReference>
<feature type="disulfide bond" evidence="9">
    <location>
        <begin position="162"/>
        <end position="177"/>
    </location>
</feature>
<evidence type="ECO:0000256" key="8">
    <source>
        <dbReference type="ARBA" id="ARBA00023180"/>
    </source>
</evidence>
<comment type="subcellular location">
    <subcellularLocation>
        <location evidence="1">Membrane</location>
        <topology evidence="1">Single-pass membrane protein</topology>
    </subcellularLocation>
</comment>
<name>A0ABM1W338_APLCA</name>
<feature type="disulfide bond" evidence="9">
    <location>
        <begin position="73"/>
        <end position="91"/>
    </location>
</feature>
<comment type="caution">
    <text evidence="9">Lacks conserved residue(s) required for the propagation of feature annotation.</text>
</comment>
<evidence type="ECO:0000256" key="7">
    <source>
        <dbReference type="ARBA" id="ARBA00023170"/>
    </source>
</evidence>
<feature type="disulfide bond" evidence="9">
    <location>
        <begin position="85"/>
        <end position="100"/>
    </location>
</feature>
<dbReference type="RefSeq" id="XP_035829081.1">
    <property type="nucleotide sequence ID" value="XM_035973188.1"/>
</dbReference>
<dbReference type="PROSITE" id="PS50068">
    <property type="entry name" value="LDLRA_2"/>
    <property type="match status" value="5"/>
</dbReference>
<feature type="disulfide bond" evidence="9">
    <location>
        <begin position="66"/>
        <end position="78"/>
    </location>
</feature>
<sequence length="268" mass="29429">MANSKVAIWALVLLSVANFVRPECQKGQIRCQRTNKCVWKRNLCDLKNDCGQWEDEMNCGFNSTRCSAGELECPDRMCIPLSWRCNGARDCADGSDEAGCDQCLPHQFRCTDGSCLNTDFQCDNERDCSDGSDEDGCIRVICRPDQFECANGLMCVPLYWVCDITPHCSDASDEKGCKACTKEHFMCSNGRKCIDPSQKCDRNKDCDDGSDEIGCFVSVPVTEEVTTTAPGNRGWRVVSSSSAVVVIALSSVVAGPMLLRVPAAPVVW</sequence>
<reference evidence="12" key="1">
    <citation type="submission" date="2025-08" db="UniProtKB">
        <authorList>
            <consortium name="RefSeq"/>
        </authorList>
    </citation>
    <scope>IDENTIFICATION</scope>
</reference>
<evidence type="ECO:0000256" key="5">
    <source>
        <dbReference type="ARBA" id="ARBA00023136"/>
    </source>
</evidence>
<proteinExistence type="predicted"/>
<keyword evidence="11" id="KW-1185">Reference proteome</keyword>
<evidence type="ECO:0000256" key="3">
    <source>
        <dbReference type="ARBA" id="ARBA00022737"/>
    </source>
</evidence>
<keyword evidence="6 9" id="KW-1015">Disulfide bond</keyword>
<feature type="disulfide bond" evidence="9">
    <location>
        <begin position="44"/>
        <end position="59"/>
    </location>
</feature>
<dbReference type="SMART" id="SM00192">
    <property type="entry name" value="LDLa"/>
    <property type="match status" value="5"/>
</dbReference>
<evidence type="ECO:0000313" key="12">
    <source>
        <dbReference type="RefSeq" id="XP_035829081.1"/>
    </source>
</evidence>
<keyword evidence="5" id="KW-0472">Membrane</keyword>
<dbReference type="SUPFAM" id="SSF57424">
    <property type="entry name" value="LDL receptor-like module"/>
    <property type="match status" value="5"/>
</dbReference>
<dbReference type="PROSITE" id="PS01209">
    <property type="entry name" value="LDLRA_1"/>
    <property type="match status" value="2"/>
</dbReference>
<dbReference type="InterPro" id="IPR051221">
    <property type="entry name" value="LDLR-related"/>
</dbReference>
<dbReference type="Pfam" id="PF00057">
    <property type="entry name" value="Ldl_recept_a"/>
    <property type="match status" value="5"/>
</dbReference>
<feature type="disulfide bond" evidence="9">
    <location>
        <begin position="110"/>
        <end position="128"/>
    </location>
</feature>
<feature type="disulfide bond" evidence="9">
    <location>
        <begin position="200"/>
        <end position="215"/>
    </location>
</feature>
<dbReference type="InterPro" id="IPR002172">
    <property type="entry name" value="LDrepeatLR_classA_rpt"/>
</dbReference>
<feature type="disulfide bond" evidence="9">
    <location>
        <begin position="103"/>
        <end position="115"/>
    </location>
</feature>
<evidence type="ECO:0000313" key="11">
    <source>
        <dbReference type="Proteomes" id="UP000694888"/>
    </source>
</evidence>
<evidence type="ECO:0000256" key="10">
    <source>
        <dbReference type="SAM" id="SignalP"/>
    </source>
</evidence>
<keyword evidence="12" id="KW-0449">Lipoprotein</keyword>
<dbReference type="Proteomes" id="UP000694888">
    <property type="component" value="Unplaced"/>
</dbReference>
<evidence type="ECO:0000256" key="2">
    <source>
        <dbReference type="ARBA" id="ARBA00022692"/>
    </source>
</evidence>
<keyword evidence="8" id="KW-0325">Glycoprotein</keyword>
<dbReference type="PRINTS" id="PR00261">
    <property type="entry name" value="LDLRECEPTOR"/>
</dbReference>
<dbReference type="PANTHER" id="PTHR22722:SF14">
    <property type="entry name" value="MEGALIN, ISOFORM A"/>
    <property type="match status" value="1"/>
</dbReference>
<dbReference type="PANTHER" id="PTHR22722">
    <property type="entry name" value="LOW-DENSITY LIPOPROTEIN RECEPTOR-RELATED PROTEIN 2-RELATED"/>
    <property type="match status" value="1"/>
</dbReference>
<evidence type="ECO:0000256" key="9">
    <source>
        <dbReference type="PROSITE-ProRule" id="PRU00124"/>
    </source>
</evidence>
<dbReference type="InterPro" id="IPR023415">
    <property type="entry name" value="LDLR_class-A_CS"/>
</dbReference>
<keyword evidence="10" id="KW-0732">Signal</keyword>
<evidence type="ECO:0000256" key="1">
    <source>
        <dbReference type="ARBA" id="ARBA00004167"/>
    </source>
</evidence>
<dbReference type="InterPro" id="IPR036055">
    <property type="entry name" value="LDL_receptor-like_sf"/>
</dbReference>
<dbReference type="GeneID" id="101845891"/>